<dbReference type="Proteomes" id="UP000095287">
    <property type="component" value="Unplaced"/>
</dbReference>
<keyword evidence="2" id="KW-1133">Transmembrane helix</keyword>
<accession>A0A1I7Z3K2</accession>
<reference evidence="4" key="1">
    <citation type="submission" date="2016-11" db="UniProtKB">
        <authorList>
            <consortium name="WormBaseParasite"/>
        </authorList>
    </citation>
    <scope>IDENTIFICATION</scope>
</reference>
<evidence type="ECO:0000313" key="3">
    <source>
        <dbReference type="Proteomes" id="UP000095287"/>
    </source>
</evidence>
<feature type="transmembrane region" description="Helical" evidence="2">
    <location>
        <begin position="6"/>
        <end position="22"/>
    </location>
</feature>
<feature type="region of interest" description="Disordered" evidence="1">
    <location>
        <begin position="55"/>
        <end position="110"/>
    </location>
</feature>
<evidence type="ECO:0000313" key="4">
    <source>
        <dbReference type="WBParaSite" id="L893_g22462.t1"/>
    </source>
</evidence>
<feature type="compositionally biased region" description="Low complexity" evidence="1">
    <location>
        <begin position="55"/>
        <end position="64"/>
    </location>
</feature>
<proteinExistence type="predicted"/>
<organism evidence="3 4">
    <name type="scientific">Steinernema glaseri</name>
    <dbReference type="NCBI Taxonomy" id="37863"/>
    <lineage>
        <taxon>Eukaryota</taxon>
        <taxon>Metazoa</taxon>
        <taxon>Ecdysozoa</taxon>
        <taxon>Nematoda</taxon>
        <taxon>Chromadorea</taxon>
        <taxon>Rhabditida</taxon>
        <taxon>Tylenchina</taxon>
        <taxon>Panagrolaimomorpha</taxon>
        <taxon>Strongyloidoidea</taxon>
        <taxon>Steinernematidae</taxon>
        <taxon>Steinernema</taxon>
    </lineage>
</organism>
<feature type="compositionally biased region" description="Polar residues" evidence="1">
    <location>
        <begin position="97"/>
        <end position="110"/>
    </location>
</feature>
<sequence length="110" mass="12548">MYYYWLSFFCVVFIVAIIMAIARRARMQRRHCHQHHCTERTDVYVVTCNVEQSPSAFPASTAPPYQSPQQGVAPTPNPFQLPNYAQYENPPPGYSVPANNSQSLSDPRLK</sequence>
<evidence type="ECO:0000256" key="1">
    <source>
        <dbReference type="SAM" id="MobiDB-lite"/>
    </source>
</evidence>
<evidence type="ECO:0000256" key="2">
    <source>
        <dbReference type="SAM" id="Phobius"/>
    </source>
</evidence>
<protein>
    <submittedName>
        <fullName evidence="4">Secreted protein</fullName>
    </submittedName>
</protein>
<dbReference type="WBParaSite" id="L893_g22462.t1">
    <property type="protein sequence ID" value="L893_g22462.t1"/>
    <property type="gene ID" value="L893_g22462"/>
</dbReference>
<dbReference type="AlphaFoldDB" id="A0A1I7Z3K2"/>
<keyword evidence="2" id="KW-0812">Transmembrane</keyword>
<keyword evidence="3" id="KW-1185">Reference proteome</keyword>
<name>A0A1I7Z3K2_9BILA</name>
<keyword evidence="2" id="KW-0472">Membrane</keyword>